<dbReference type="GO" id="GO:0016740">
    <property type="term" value="F:transferase activity"/>
    <property type="evidence" value="ECO:0007669"/>
    <property type="project" value="UniProtKB-KW"/>
</dbReference>
<evidence type="ECO:0000313" key="10">
    <source>
        <dbReference type="EMBL" id="EED89913.1"/>
    </source>
</evidence>
<evidence type="ECO:0000256" key="1">
    <source>
        <dbReference type="ARBA" id="ARBA00004906"/>
    </source>
</evidence>
<dbReference type="eggNOG" id="KOG1812">
    <property type="taxonomic scope" value="Eukaryota"/>
</dbReference>
<reference evidence="10 11" key="2">
    <citation type="journal article" date="2008" name="Nature">
        <title>The Phaeodactylum genome reveals the evolutionary history of diatom genomes.</title>
        <authorList>
            <person name="Bowler C."/>
            <person name="Allen A.E."/>
            <person name="Badger J.H."/>
            <person name="Grimwood J."/>
            <person name="Jabbari K."/>
            <person name="Kuo A."/>
            <person name="Maheswari U."/>
            <person name="Martens C."/>
            <person name="Maumus F."/>
            <person name="Otillar R.P."/>
            <person name="Rayko E."/>
            <person name="Salamov A."/>
            <person name="Vandepoele K."/>
            <person name="Beszteri B."/>
            <person name="Gruber A."/>
            <person name="Heijde M."/>
            <person name="Katinka M."/>
            <person name="Mock T."/>
            <person name="Valentin K."/>
            <person name="Verret F."/>
            <person name="Berges J.A."/>
            <person name="Brownlee C."/>
            <person name="Cadoret J.P."/>
            <person name="Chiovitti A."/>
            <person name="Choi C.J."/>
            <person name="Coesel S."/>
            <person name="De Martino A."/>
            <person name="Detter J.C."/>
            <person name="Durkin C."/>
            <person name="Falciatore A."/>
            <person name="Fournet J."/>
            <person name="Haruta M."/>
            <person name="Huysman M.J."/>
            <person name="Jenkins B.D."/>
            <person name="Jiroutova K."/>
            <person name="Jorgensen R.E."/>
            <person name="Joubert Y."/>
            <person name="Kaplan A."/>
            <person name="Kroger N."/>
            <person name="Kroth P.G."/>
            <person name="La Roche J."/>
            <person name="Lindquist E."/>
            <person name="Lommer M."/>
            <person name="Martin-Jezequel V."/>
            <person name="Lopez P.J."/>
            <person name="Lucas S."/>
            <person name="Mangogna M."/>
            <person name="McGinnis K."/>
            <person name="Medlin L.K."/>
            <person name="Montsant A."/>
            <person name="Oudot-Le Secq M.P."/>
            <person name="Napoli C."/>
            <person name="Obornik M."/>
            <person name="Parker M.S."/>
            <person name="Petit J.L."/>
            <person name="Porcel B.M."/>
            <person name="Poulsen N."/>
            <person name="Robison M."/>
            <person name="Rychlewski L."/>
            <person name="Rynearson T.A."/>
            <person name="Schmutz J."/>
            <person name="Shapiro H."/>
            <person name="Siaut M."/>
            <person name="Stanley M."/>
            <person name="Sussman M.R."/>
            <person name="Taylor A.R."/>
            <person name="Vardi A."/>
            <person name="von Dassow P."/>
            <person name="Vyverman W."/>
            <person name="Willis A."/>
            <person name="Wyrwicz L.S."/>
            <person name="Rokhsar D.S."/>
            <person name="Weissenbach J."/>
            <person name="Armbrust E.V."/>
            <person name="Green B.R."/>
            <person name="Van de Peer Y."/>
            <person name="Grigoriev I.V."/>
        </authorList>
    </citation>
    <scope>NUCLEOTIDE SEQUENCE [LARGE SCALE GENOMIC DNA]</scope>
    <source>
        <strain evidence="10 11">CCMP1335</strain>
    </source>
</reference>
<dbReference type="PANTHER" id="PTHR22770">
    <property type="entry name" value="UBIQUITIN CONJUGATING ENZYME 7 INTERACTING PROTEIN-RELATED"/>
    <property type="match status" value="1"/>
</dbReference>
<proteinExistence type="predicted"/>
<dbReference type="PROSITE" id="PS51873">
    <property type="entry name" value="TRIAD"/>
    <property type="match status" value="1"/>
</dbReference>
<keyword evidence="6" id="KW-0833">Ubl conjugation pathway</keyword>
<dbReference type="SMART" id="SM00647">
    <property type="entry name" value="IBR"/>
    <property type="match status" value="1"/>
</dbReference>
<evidence type="ECO:0000256" key="5">
    <source>
        <dbReference type="ARBA" id="ARBA00022771"/>
    </source>
</evidence>
<sequence length="464" mass="50637">MSTGRKRRRSRSIQSIDSDEVEILDVFSPPPVAAAASRPASTVAVAAAPSKKRTHTSHIYEIDDKPPVDRIREVFPLVGRSRVEELLTMAKSYPSKGDDEELIQLVMTGLADDPTGKTCTEAVFAAAAVGGRLDNAADDNNHAADETGGGTGRQKVAQLECQCCFAEYDFEEMVSCRTQGHLFCKTCLQRHTEQRVFGLGSFGNKGGEKVKSCEIICMHASGCTSGFQEGQLRKALSTKVNNNSFGCDGGEVMKKYDELHYAAVIENANMQDTSKCPKCEYIAFAEESVKTFHCPQCNFKSCRECGEEAHPGIRCDEVETKGETDGRKAVEEAMTNAKIRTCPRPYCRRKFTKSEGCNKMTCACGAMICYICRALIPSSVMYGHFCQLPHCNHKSCGKCPVHSNSDQDDRLAVVEAAKAAAKKVQSKDNTQVDVNALLKDPNAPPPRMTMKNRRGGGGGGRRGR</sequence>
<protein>
    <recommendedName>
        <fullName evidence="9">RING-type domain-containing protein</fullName>
    </recommendedName>
</protein>
<feature type="compositionally biased region" description="Gly residues" evidence="8">
    <location>
        <begin position="455"/>
        <end position="464"/>
    </location>
</feature>
<keyword evidence="4" id="KW-0677">Repeat</keyword>
<keyword evidence="7" id="KW-0862">Zinc</keyword>
<dbReference type="Pfam" id="PF26200">
    <property type="entry name" value="Rcat_RNF216"/>
    <property type="match status" value="1"/>
</dbReference>
<dbReference type="Proteomes" id="UP000001449">
    <property type="component" value="Chromosome 10"/>
</dbReference>
<dbReference type="RefSeq" id="XP_002292717.1">
    <property type="nucleotide sequence ID" value="XM_002292681.1"/>
</dbReference>
<dbReference type="Gene3D" id="1.20.120.1750">
    <property type="match status" value="1"/>
</dbReference>
<dbReference type="AlphaFoldDB" id="B8C9T3"/>
<evidence type="ECO:0000256" key="7">
    <source>
        <dbReference type="ARBA" id="ARBA00022833"/>
    </source>
</evidence>
<dbReference type="Pfam" id="PF26191">
    <property type="entry name" value="RING-HC_RBR_RNF216"/>
    <property type="match status" value="1"/>
</dbReference>
<dbReference type="STRING" id="35128.B8C9T3"/>
<keyword evidence="11" id="KW-1185">Reference proteome</keyword>
<dbReference type="PANTHER" id="PTHR22770:SF47">
    <property type="entry name" value="E3 UBIQUITIN-PROTEIN LIGASE RNF216"/>
    <property type="match status" value="1"/>
</dbReference>
<dbReference type="KEGG" id="tps:THAPSDRAFT_8544"/>
<dbReference type="InterPro" id="IPR051628">
    <property type="entry name" value="LUBAC_E3_Ligases"/>
</dbReference>
<evidence type="ECO:0000313" key="11">
    <source>
        <dbReference type="Proteomes" id="UP000001449"/>
    </source>
</evidence>
<comment type="pathway">
    <text evidence="1">Protein modification; protein ubiquitination.</text>
</comment>
<dbReference type="InterPro" id="IPR047544">
    <property type="entry name" value="RING-HC_RBR_RNF216"/>
</dbReference>
<feature type="domain" description="RING-type" evidence="9">
    <location>
        <begin position="157"/>
        <end position="395"/>
    </location>
</feature>
<dbReference type="Pfam" id="PF01485">
    <property type="entry name" value="IBR"/>
    <property type="match status" value="1"/>
</dbReference>
<dbReference type="GeneID" id="7450754"/>
<keyword evidence="3" id="KW-0479">Metal-binding</keyword>
<name>B8C9T3_THAPS</name>
<gene>
    <name evidence="10" type="ORF">THAPSDRAFT_8544</name>
</gene>
<dbReference type="GO" id="GO:0008270">
    <property type="term" value="F:zinc ion binding"/>
    <property type="evidence" value="ECO:0007669"/>
    <property type="project" value="UniProtKB-KW"/>
</dbReference>
<dbReference type="CDD" id="cd20339">
    <property type="entry name" value="BRcat_RBR_RNF216"/>
    <property type="match status" value="1"/>
</dbReference>
<dbReference type="InterPro" id="IPR044066">
    <property type="entry name" value="TRIAD_supradom"/>
</dbReference>
<dbReference type="HOGENOM" id="CLU_589895_0_0_1"/>
<evidence type="ECO:0000256" key="8">
    <source>
        <dbReference type="SAM" id="MobiDB-lite"/>
    </source>
</evidence>
<dbReference type="InParanoid" id="B8C9T3"/>
<dbReference type="InterPro" id="IPR047546">
    <property type="entry name" value="Rcat_RBR_RNF216"/>
</dbReference>
<keyword evidence="5" id="KW-0863">Zinc-finger</keyword>
<evidence type="ECO:0000259" key="9">
    <source>
        <dbReference type="PROSITE" id="PS51873"/>
    </source>
</evidence>
<accession>B8C9T3</accession>
<evidence type="ECO:0000256" key="3">
    <source>
        <dbReference type="ARBA" id="ARBA00022723"/>
    </source>
</evidence>
<dbReference type="CDD" id="cd20353">
    <property type="entry name" value="Rcat_RBR_RNF216"/>
    <property type="match status" value="1"/>
</dbReference>
<dbReference type="PaxDb" id="35128-Thaps8544"/>
<reference evidence="10 11" key="1">
    <citation type="journal article" date="2004" name="Science">
        <title>The genome of the diatom Thalassiosira pseudonana: ecology, evolution, and metabolism.</title>
        <authorList>
            <person name="Armbrust E.V."/>
            <person name="Berges J.A."/>
            <person name="Bowler C."/>
            <person name="Green B.R."/>
            <person name="Martinez D."/>
            <person name="Putnam N.H."/>
            <person name="Zhou S."/>
            <person name="Allen A.E."/>
            <person name="Apt K.E."/>
            <person name="Bechner M."/>
            <person name="Brzezinski M.A."/>
            <person name="Chaal B.K."/>
            <person name="Chiovitti A."/>
            <person name="Davis A.K."/>
            <person name="Demarest M.S."/>
            <person name="Detter J.C."/>
            <person name="Glavina T."/>
            <person name="Goodstein D."/>
            <person name="Hadi M.Z."/>
            <person name="Hellsten U."/>
            <person name="Hildebrand M."/>
            <person name="Jenkins B.D."/>
            <person name="Jurka J."/>
            <person name="Kapitonov V.V."/>
            <person name="Kroger N."/>
            <person name="Lau W.W."/>
            <person name="Lane T.W."/>
            <person name="Larimer F.W."/>
            <person name="Lippmeier J.C."/>
            <person name="Lucas S."/>
            <person name="Medina M."/>
            <person name="Montsant A."/>
            <person name="Obornik M."/>
            <person name="Parker M.S."/>
            <person name="Palenik B."/>
            <person name="Pazour G.J."/>
            <person name="Richardson P.M."/>
            <person name="Rynearson T.A."/>
            <person name="Saito M.A."/>
            <person name="Schwartz D.C."/>
            <person name="Thamatrakoln K."/>
            <person name="Valentin K."/>
            <person name="Vardi A."/>
            <person name="Wilkerson F.P."/>
            <person name="Rokhsar D.S."/>
        </authorList>
    </citation>
    <scope>NUCLEOTIDE SEQUENCE [LARGE SCALE GENOMIC DNA]</scope>
    <source>
        <strain evidence="10 11">CCMP1335</strain>
    </source>
</reference>
<dbReference type="InterPro" id="IPR002867">
    <property type="entry name" value="IBR_dom"/>
</dbReference>
<dbReference type="OMA" id="ELECKCC"/>
<evidence type="ECO:0000256" key="6">
    <source>
        <dbReference type="ARBA" id="ARBA00022786"/>
    </source>
</evidence>
<feature type="region of interest" description="Disordered" evidence="8">
    <location>
        <begin position="437"/>
        <end position="464"/>
    </location>
</feature>
<evidence type="ECO:0000256" key="4">
    <source>
        <dbReference type="ARBA" id="ARBA00022737"/>
    </source>
</evidence>
<evidence type="ECO:0000256" key="2">
    <source>
        <dbReference type="ARBA" id="ARBA00022679"/>
    </source>
</evidence>
<dbReference type="SUPFAM" id="SSF57850">
    <property type="entry name" value="RING/U-box"/>
    <property type="match status" value="2"/>
</dbReference>
<keyword evidence="2" id="KW-0808">Transferase</keyword>
<organism evidence="10 11">
    <name type="scientific">Thalassiosira pseudonana</name>
    <name type="common">Marine diatom</name>
    <name type="synonym">Cyclotella nana</name>
    <dbReference type="NCBI Taxonomy" id="35128"/>
    <lineage>
        <taxon>Eukaryota</taxon>
        <taxon>Sar</taxon>
        <taxon>Stramenopiles</taxon>
        <taxon>Ochrophyta</taxon>
        <taxon>Bacillariophyta</taxon>
        <taxon>Coscinodiscophyceae</taxon>
        <taxon>Thalassiosirophycidae</taxon>
        <taxon>Thalassiosirales</taxon>
        <taxon>Thalassiosiraceae</taxon>
        <taxon>Thalassiosira</taxon>
    </lineage>
</organism>
<dbReference type="CDD" id="cd16630">
    <property type="entry name" value="RING-HC_RBR_RNF216"/>
    <property type="match status" value="1"/>
</dbReference>
<dbReference type="EMBL" id="CM000646">
    <property type="protein sequence ID" value="EED89913.1"/>
    <property type="molecule type" value="Genomic_DNA"/>
</dbReference>
<dbReference type="InterPro" id="IPR047545">
    <property type="entry name" value="BRcat_RBR_RNF216"/>
</dbReference>